<feature type="transmembrane region" description="Helical" evidence="2">
    <location>
        <begin position="6"/>
        <end position="25"/>
    </location>
</feature>
<comment type="caution">
    <text evidence="3">The sequence shown here is derived from an EMBL/GenBank/DDBJ whole genome shotgun (WGS) entry which is preliminary data.</text>
</comment>
<evidence type="ECO:0000256" key="1">
    <source>
        <dbReference type="SAM" id="MobiDB-lite"/>
    </source>
</evidence>
<organism evidence="3 4">
    <name type="scientific">Halovenus carboxidivorans</name>
    <dbReference type="NCBI Taxonomy" id="2692199"/>
    <lineage>
        <taxon>Archaea</taxon>
        <taxon>Methanobacteriati</taxon>
        <taxon>Methanobacteriota</taxon>
        <taxon>Stenosarchaea group</taxon>
        <taxon>Halobacteria</taxon>
        <taxon>Halobacteriales</taxon>
        <taxon>Haloarculaceae</taxon>
        <taxon>Halovenus</taxon>
    </lineage>
</organism>
<keyword evidence="2" id="KW-1133">Transmembrane helix</keyword>
<evidence type="ECO:0000256" key="2">
    <source>
        <dbReference type="SAM" id="Phobius"/>
    </source>
</evidence>
<dbReference type="OrthoDB" id="188368at2157"/>
<dbReference type="AlphaFoldDB" id="A0A6B0TB88"/>
<name>A0A6B0TB88_9EURY</name>
<dbReference type="Proteomes" id="UP000466535">
    <property type="component" value="Unassembled WGS sequence"/>
</dbReference>
<feature type="region of interest" description="Disordered" evidence="1">
    <location>
        <begin position="41"/>
        <end position="77"/>
    </location>
</feature>
<protein>
    <submittedName>
        <fullName evidence="3">Uncharacterized protein</fullName>
    </submittedName>
</protein>
<dbReference type="RefSeq" id="WP_159765021.1">
    <property type="nucleotide sequence ID" value="NZ_WUUT01000006.1"/>
</dbReference>
<dbReference type="InterPro" id="IPR058456">
    <property type="entry name" value="DUF8143"/>
</dbReference>
<gene>
    <name evidence="3" type="ORF">GRX03_14935</name>
</gene>
<dbReference type="Pfam" id="PF26467">
    <property type="entry name" value="DUF8143"/>
    <property type="match status" value="1"/>
</dbReference>
<keyword evidence="2" id="KW-0812">Transmembrane</keyword>
<evidence type="ECO:0000313" key="3">
    <source>
        <dbReference type="EMBL" id="MXR52893.1"/>
    </source>
</evidence>
<accession>A0A6B0TB88</accession>
<sequence length="77" mass="8080">MSGVAFLLLVVVLGVVPLFVLYVLIEGETNDPTVVDRAEAEKIAQGRGGRRADNSTGGGSKSDDDTECGVDTGDRNR</sequence>
<evidence type="ECO:0000313" key="4">
    <source>
        <dbReference type="Proteomes" id="UP000466535"/>
    </source>
</evidence>
<keyword evidence="4" id="KW-1185">Reference proteome</keyword>
<keyword evidence="2" id="KW-0472">Membrane</keyword>
<reference evidence="3 4" key="1">
    <citation type="submission" date="2019-12" db="EMBL/GenBank/DDBJ databases">
        <title>Isolation and characterization of three novel carbon monoxide-oxidizing members of Halobacteria from salione crusts and soils.</title>
        <authorList>
            <person name="Myers M.R."/>
            <person name="King G.M."/>
        </authorList>
    </citation>
    <scope>NUCLEOTIDE SEQUENCE [LARGE SCALE GENOMIC DNA]</scope>
    <source>
        <strain evidence="3 4">WSH3</strain>
    </source>
</reference>
<proteinExistence type="predicted"/>
<dbReference type="EMBL" id="WUUT01000006">
    <property type="protein sequence ID" value="MXR52893.1"/>
    <property type="molecule type" value="Genomic_DNA"/>
</dbReference>